<feature type="domain" description="WSC" evidence="8">
    <location>
        <begin position="53"/>
        <end position="143"/>
    </location>
</feature>
<evidence type="ECO:0000256" key="1">
    <source>
        <dbReference type="ARBA" id="ARBA00004167"/>
    </source>
</evidence>
<evidence type="ECO:0008006" key="11">
    <source>
        <dbReference type="Google" id="ProtNLM"/>
    </source>
</evidence>
<dbReference type="InterPro" id="IPR051836">
    <property type="entry name" value="Kremen_rcpt"/>
</dbReference>
<evidence type="ECO:0000256" key="4">
    <source>
        <dbReference type="ARBA" id="ARBA00022989"/>
    </source>
</evidence>
<dbReference type="SMART" id="SM00327">
    <property type="entry name" value="VWA"/>
    <property type="match status" value="1"/>
</dbReference>
<reference evidence="9" key="1">
    <citation type="submission" date="2019-08" db="EMBL/GenBank/DDBJ databases">
        <title>The improved chromosome-level genome for the pearl oyster Pinctada fucata martensii using PacBio sequencing and Hi-C.</title>
        <authorList>
            <person name="Zheng Z."/>
        </authorList>
    </citation>
    <scope>NUCLEOTIDE SEQUENCE</scope>
    <source>
        <strain evidence="9">ZZ-2019</strain>
        <tissue evidence="9">Adductor muscle</tissue>
    </source>
</reference>
<keyword evidence="10" id="KW-1185">Reference proteome</keyword>
<organism evidence="9 10">
    <name type="scientific">Pinctada imbricata</name>
    <name type="common">Atlantic pearl-oyster</name>
    <name type="synonym">Pinctada martensii</name>
    <dbReference type="NCBI Taxonomy" id="66713"/>
    <lineage>
        <taxon>Eukaryota</taxon>
        <taxon>Metazoa</taxon>
        <taxon>Spiralia</taxon>
        <taxon>Lophotrochozoa</taxon>
        <taxon>Mollusca</taxon>
        <taxon>Bivalvia</taxon>
        <taxon>Autobranchia</taxon>
        <taxon>Pteriomorphia</taxon>
        <taxon>Pterioida</taxon>
        <taxon>Pterioidea</taxon>
        <taxon>Pteriidae</taxon>
        <taxon>Pinctada</taxon>
    </lineage>
</organism>
<dbReference type="PANTHER" id="PTHR24269">
    <property type="entry name" value="KREMEN PROTEIN"/>
    <property type="match status" value="1"/>
</dbReference>
<keyword evidence="4" id="KW-1133">Transmembrane helix</keyword>
<dbReference type="InterPro" id="IPR002035">
    <property type="entry name" value="VWF_A"/>
</dbReference>
<proteinExistence type="predicted"/>
<gene>
    <name evidence="9" type="ORF">FSP39_007994</name>
</gene>
<evidence type="ECO:0000259" key="7">
    <source>
        <dbReference type="PROSITE" id="PS50234"/>
    </source>
</evidence>
<evidence type="ECO:0000313" key="10">
    <source>
        <dbReference type="Proteomes" id="UP001186944"/>
    </source>
</evidence>
<evidence type="ECO:0000256" key="6">
    <source>
        <dbReference type="ARBA" id="ARBA00023180"/>
    </source>
</evidence>
<dbReference type="GO" id="GO:0005886">
    <property type="term" value="C:plasma membrane"/>
    <property type="evidence" value="ECO:0007669"/>
    <property type="project" value="TreeGrafter"/>
</dbReference>
<evidence type="ECO:0000256" key="2">
    <source>
        <dbReference type="ARBA" id="ARBA00022692"/>
    </source>
</evidence>
<comment type="caution">
    <text evidence="9">The sequence shown here is derived from an EMBL/GenBank/DDBJ whole genome shotgun (WGS) entry which is preliminary data.</text>
</comment>
<protein>
    <recommendedName>
        <fullName evidence="11">WSC domain-containing protein</fullName>
    </recommendedName>
</protein>
<dbReference type="EMBL" id="VSWD01000003">
    <property type="protein sequence ID" value="KAK3105890.1"/>
    <property type="molecule type" value="Genomic_DNA"/>
</dbReference>
<evidence type="ECO:0000256" key="5">
    <source>
        <dbReference type="ARBA" id="ARBA00023136"/>
    </source>
</evidence>
<dbReference type="CDD" id="cd01450">
    <property type="entry name" value="vWFA_subfamily_ECM"/>
    <property type="match status" value="1"/>
</dbReference>
<dbReference type="InterPro" id="IPR002889">
    <property type="entry name" value="WSC_carb-bd"/>
</dbReference>
<evidence type="ECO:0000256" key="3">
    <source>
        <dbReference type="ARBA" id="ARBA00022729"/>
    </source>
</evidence>
<dbReference type="PROSITE" id="PS50234">
    <property type="entry name" value="VWFA"/>
    <property type="match status" value="1"/>
</dbReference>
<keyword evidence="6" id="KW-0325">Glycoprotein</keyword>
<dbReference type="InterPro" id="IPR036465">
    <property type="entry name" value="vWFA_dom_sf"/>
</dbReference>
<dbReference type="Pfam" id="PF00092">
    <property type="entry name" value="VWA"/>
    <property type="match status" value="1"/>
</dbReference>
<feature type="domain" description="VWFA" evidence="7">
    <location>
        <begin position="179"/>
        <end position="369"/>
    </location>
</feature>
<dbReference type="SMART" id="SM00321">
    <property type="entry name" value="WSC"/>
    <property type="match status" value="1"/>
</dbReference>
<feature type="domain" description="WSC" evidence="8">
    <location>
        <begin position="1"/>
        <end position="49"/>
    </location>
</feature>
<keyword evidence="5" id="KW-0472">Membrane</keyword>
<keyword evidence="2" id="KW-0812">Transmembrane</keyword>
<comment type="subcellular location">
    <subcellularLocation>
        <location evidence="1">Membrane</location>
        <topology evidence="1">Single-pass membrane protein</topology>
    </subcellularLocation>
</comment>
<dbReference type="PANTHER" id="PTHR24269:SF16">
    <property type="entry name" value="PROTEIN SLG1"/>
    <property type="match status" value="1"/>
</dbReference>
<dbReference type="Gene3D" id="3.40.50.410">
    <property type="entry name" value="von Willebrand factor, type A domain"/>
    <property type="match status" value="1"/>
</dbReference>
<dbReference type="PROSITE" id="PS51212">
    <property type="entry name" value="WSC"/>
    <property type="match status" value="2"/>
</dbReference>
<dbReference type="Pfam" id="PF01822">
    <property type="entry name" value="WSC"/>
    <property type="match status" value="2"/>
</dbReference>
<dbReference type="AlphaFoldDB" id="A0AA89C8S5"/>
<name>A0AA89C8S5_PINIB</name>
<dbReference type="SUPFAM" id="SSF53300">
    <property type="entry name" value="vWA-like"/>
    <property type="match status" value="1"/>
</dbReference>
<sequence length="382" mass="43275">MEQYGKECFCGDLMKNYPLRPDSECDMACSGNRNQKCGGSWRISVYRTNNIEKDLYVGCFVDKYSRILPDMTIYQKNSIALCLATCKEKNATYAGVEYGKECFCGNLMKNYPLRPDSECDMACSGNRYQKCGGSWRISVYRTDTVEIGTIEKDKIPTPKKVAKHFGRQFVRPDPQYPRDIIVIIDSSGSIGKQLFDRALPDLAELVGYFCPEPDPFVPQNNSFYHRLGVIQFSTVTEDIFNLDRYNNLGAIKGAIRSIKYMKKKTCTDKAFDAAYRMITQDGGARLPAVAKKQVLILTDGMWNCDGDPVAASKRLQTVADVYGFMIGINSKVKRRKLEKVISEPLLNHLFAVKNFSKFNVVVRQLGKTIKRGPLQCKEFQKP</sequence>
<evidence type="ECO:0000313" key="9">
    <source>
        <dbReference type="EMBL" id="KAK3105890.1"/>
    </source>
</evidence>
<evidence type="ECO:0000259" key="8">
    <source>
        <dbReference type="PROSITE" id="PS51212"/>
    </source>
</evidence>
<dbReference type="Proteomes" id="UP001186944">
    <property type="component" value="Unassembled WGS sequence"/>
</dbReference>
<keyword evidence="3" id="KW-0732">Signal</keyword>
<accession>A0AA89C8S5</accession>
<dbReference type="PRINTS" id="PR00453">
    <property type="entry name" value="VWFADOMAIN"/>
</dbReference>